<feature type="transmembrane region" description="Helical" evidence="1">
    <location>
        <begin position="173"/>
        <end position="192"/>
    </location>
</feature>
<protein>
    <recommendedName>
        <fullName evidence="4">YhfC family intramembrane metalloprotease</fullName>
    </recommendedName>
</protein>
<dbReference type="Proteomes" id="UP000244093">
    <property type="component" value="Unassembled WGS sequence"/>
</dbReference>
<comment type="caution">
    <text evidence="2">The sequence shown here is derived from an EMBL/GenBank/DDBJ whole genome shotgun (WGS) entry which is preliminary data.</text>
</comment>
<gene>
    <name evidence="2" type="ORF">B7O98_03530</name>
</gene>
<evidence type="ECO:0000256" key="1">
    <source>
        <dbReference type="SAM" id="Phobius"/>
    </source>
</evidence>
<reference evidence="2 3" key="1">
    <citation type="journal article" date="2018" name="Syst. Appl. Microbiol.">
        <title>A new symbiotic nanoarchaeote (Candidatus Nanoclepta minutus) and its host (Zestosphaera tikiterensis gen. nov., sp. nov.) from a New Zealand hot spring.</title>
        <authorList>
            <person name="St John E."/>
            <person name="Liu Y."/>
            <person name="Podar M."/>
            <person name="Stott M.B."/>
            <person name="Meneghin J."/>
            <person name="Chen Z."/>
            <person name="Lagutin K."/>
            <person name="Mitchell K."/>
            <person name="Reysenbach A.L."/>
        </authorList>
    </citation>
    <scope>NUCLEOTIDE SEQUENCE [LARGE SCALE GENOMIC DNA]</scope>
    <source>
        <strain evidence="2">NZ3</strain>
    </source>
</reference>
<keyword evidence="1" id="KW-0812">Transmembrane</keyword>
<dbReference type="AlphaFoldDB" id="A0A2R7Y7I2"/>
<feature type="transmembrane region" description="Helical" evidence="1">
    <location>
        <begin position="224"/>
        <end position="241"/>
    </location>
</feature>
<keyword evidence="1" id="KW-1133">Transmembrane helix</keyword>
<feature type="transmembrane region" description="Helical" evidence="1">
    <location>
        <begin position="62"/>
        <end position="82"/>
    </location>
</feature>
<feature type="transmembrane region" description="Helical" evidence="1">
    <location>
        <begin position="199"/>
        <end position="218"/>
    </location>
</feature>
<evidence type="ECO:0000313" key="2">
    <source>
        <dbReference type="EMBL" id="PUA33501.1"/>
    </source>
</evidence>
<name>A0A2R7Y7I2_9CREN</name>
<accession>A0A2R7Y7I2</accession>
<dbReference type="Pfam" id="PF10086">
    <property type="entry name" value="YhfC"/>
    <property type="match status" value="1"/>
</dbReference>
<feature type="transmembrane region" description="Helical" evidence="1">
    <location>
        <begin position="128"/>
        <end position="153"/>
    </location>
</feature>
<evidence type="ECO:0008006" key="4">
    <source>
        <dbReference type="Google" id="ProtNLM"/>
    </source>
</evidence>
<dbReference type="InterPro" id="IPR011397">
    <property type="entry name" value="YhfC"/>
</dbReference>
<proteinExistence type="predicted"/>
<organism evidence="2 3">
    <name type="scientific">Zestosphaera tikiterensis</name>
    <dbReference type="NCBI Taxonomy" id="1973259"/>
    <lineage>
        <taxon>Archaea</taxon>
        <taxon>Thermoproteota</taxon>
        <taxon>Thermoprotei</taxon>
        <taxon>Desulfurococcales</taxon>
        <taxon>Desulfurococcaceae</taxon>
        <taxon>Zestosphaera</taxon>
    </lineage>
</organism>
<sequence>MLSYSPTIKTSLKLFKDTGKVIWSKSSIGVDAMTNLLVPILVALTPGCLTLLKFLRWARSLWIAPLIGGGGWLLALLLRIPILMLNNTFVKDVVLNAFIASLMAGIFEELTRYFVIKLPFIKMFKHDGAVAVGLGWGLTEAVLIYVVNVAVLAPVFNYTWVDLLPGAFERNTAILMHVTLSLIVFHAINAGFKWLLTAVLTHTAFNVVGVLTLFYIANVWIAELVLFCVGVAVFLYVFKFLKK</sequence>
<dbReference type="EMBL" id="NBVN01000002">
    <property type="protein sequence ID" value="PUA33501.1"/>
    <property type="molecule type" value="Genomic_DNA"/>
</dbReference>
<feature type="transmembrane region" description="Helical" evidence="1">
    <location>
        <begin position="36"/>
        <end position="55"/>
    </location>
</feature>
<keyword evidence="1" id="KW-0472">Membrane</keyword>
<evidence type="ECO:0000313" key="3">
    <source>
        <dbReference type="Proteomes" id="UP000244093"/>
    </source>
</evidence>
<feature type="transmembrane region" description="Helical" evidence="1">
    <location>
        <begin position="94"/>
        <end position="116"/>
    </location>
</feature>